<evidence type="ECO:0000256" key="12">
    <source>
        <dbReference type="ARBA" id="ARBA00081411"/>
    </source>
</evidence>
<evidence type="ECO:0000256" key="3">
    <source>
        <dbReference type="ARBA" id="ARBA00008766"/>
    </source>
</evidence>
<evidence type="ECO:0000256" key="10">
    <source>
        <dbReference type="ARBA" id="ARBA00069363"/>
    </source>
</evidence>
<dbReference type="Gene3D" id="3.90.230.10">
    <property type="entry name" value="Creatinase/methionine aminopeptidase superfamily"/>
    <property type="match status" value="1"/>
</dbReference>
<dbReference type="Pfam" id="PF00557">
    <property type="entry name" value="Peptidase_M24"/>
    <property type="match status" value="1"/>
</dbReference>
<dbReference type="SUPFAM" id="SSF53092">
    <property type="entry name" value="Creatinase/prolidase N-terminal domain"/>
    <property type="match status" value="1"/>
</dbReference>
<dbReference type="EMBL" id="QZCH01000021">
    <property type="protein sequence ID" value="RJG42117.1"/>
    <property type="molecule type" value="Genomic_DNA"/>
</dbReference>
<organism evidence="15 16">
    <name type="scientific">Motilimonas pumila</name>
    <dbReference type="NCBI Taxonomy" id="2303987"/>
    <lineage>
        <taxon>Bacteria</taxon>
        <taxon>Pseudomonadati</taxon>
        <taxon>Pseudomonadota</taxon>
        <taxon>Gammaproteobacteria</taxon>
        <taxon>Alteromonadales</taxon>
        <taxon>Alteromonadales genera incertae sedis</taxon>
        <taxon>Motilimonas</taxon>
    </lineage>
</organism>
<keyword evidence="7 15" id="KW-0378">Hydrolase</keyword>
<comment type="caution">
    <text evidence="15">The sequence shown here is derived from an EMBL/GenBank/DDBJ whole genome shotgun (WGS) entry which is preliminary data.</text>
</comment>
<keyword evidence="5" id="KW-0645">Protease</keyword>
<keyword evidence="15" id="KW-0031">Aminopeptidase</keyword>
<dbReference type="SMART" id="SM01011">
    <property type="entry name" value="AMP_N"/>
    <property type="match status" value="1"/>
</dbReference>
<dbReference type="Gene3D" id="3.40.350.10">
    <property type="entry name" value="Creatinase/prolidase N-terminal domain"/>
    <property type="match status" value="1"/>
</dbReference>
<evidence type="ECO:0000256" key="4">
    <source>
        <dbReference type="ARBA" id="ARBA00012574"/>
    </source>
</evidence>
<reference evidence="15 16" key="2">
    <citation type="submission" date="2019-01" db="EMBL/GenBank/DDBJ databases">
        <title>Motilimonas pumilus sp. nov., isolated from the gut of sea cucumber (Apostichopus japonicus).</title>
        <authorList>
            <person name="Wang F.-Q."/>
            <person name="Ren L.-H."/>
            <person name="Lin Y.-W."/>
            <person name="Sun G.-H."/>
            <person name="Du Z.-J."/>
            <person name="Zhao J.-X."/>
            <person name="Liu X.-J."/>
            <person name="Liu L.-J."/>
        </authorList>
    </citation>
    <scope>NUCLEOTIDE SEQUENCE [LARGE SCALE GENOMIC DNA]</scope>
    <source>
        <strain evidence="15 16">PLHSC7-2</strain>
    </source>
</reference>
<reference evidence="15 16" key="1">
    <citation type="submission" date="2018-09" db="EMBL/GenBank/DDBJ databases">
        <authorList>
            <person name="Wang F."/>
        </authorList>
    </citation>
    <scope>NUCLEOTIDE SEQUENCE [LARGE SCALE GENOMIC DNA]</scope>
    <source>
        <strain evidence="15 16">PLHSC7-2</strain>
    </source>
</reference>
<gene>
    <name evidence="15" type="ORF">D1Z90_14800</name>
</gene>
<dbReference type="PANTHER" id="PTHR43226">
    <property type="entry name" value="XAA-PRO AMINOPEPTIDASE 3"/>
    <property type="match status" value="1"/>
</dbReference>
<protein>
    <recommendedName>
        <fullName evidence="10">Xaa-Pro aminopeptidase</fullName>
        <ecNumber evidence="4">3.4.11.9</ecNumber>
    </recommendedName>
    <alternativeName>
        <fullName evidence="11">Aminopeptidase P II</fullName>
    </alternativeName>
    <alternativeName>
        <fullName evidence="12">X-Pro aminopeptidase</fullName>
    </alternativeName>
</protein>
<dbReference type="GO" id="GO:0030145">
    <property type="term" value="F:manganese ion binding"/>
    <property type="evidence" value="ECO:0007669"/>
    <property type="project" value="InterPro"/>
</dbReference>
<comment type="similarity">
    <text evidence="3 13">Belongs to the peptidase M24B family.</text>
</comment>
<evidence type="ECO:0000256" key="6">
    <source>
        <dbReference type="ARBA" id="ARBA00022723"/>
    </source>
</evidence>
<evidence type="ECO:0000256" key="2">
    <source>
        <dbReference type="ARBA" id="ARBA00001936"/>
    </source>
</evidence>
<evidence type="ECO:0000256" key="7">
    <source>
        <dbReference type="ARBA" id="ARBA00022801"/>
    </source>
</evidence>
<dbReference type="AlphaFoldDB" id="A0A418YC63"/>
<feature type="domain" description="Aminopeptidase P N-terminal" evidence="14">
    <location>
        <begin position="1"/>
        <end position="135"/>
    </location>
</feature>
<dbReference type="GO" id="GO:0006508">
    <property type="term" value="P:proteolysis"/>
    <property type="evidence" value="ECO:0007669"/>
    <property type="project" value="UniProtKB-KW"/>
</dbReference>
<dbReference type="CDD" id="cd01087">
    <property type="entry name" value="Prolidase"/>
    <property type="match status" value="1"/>
</dbReference>
<dbReference type="InterPro" id="IPR052433">
    <property type="entry name" value="X-Pro_dipept-like"/>
</dbReference>
<dbReference type="NCBIfam" id="NF008131">
    <property type="entry name" value="PRK10879.1"/>
    <property type="match status" value="1"/>
</dbReference>
<dbReference type="OrthoDB" id="9806388at2"/>
<evidence type="ECO:0000256" key="5">
    <source>
        <dbReference type="ARBA" id="ARBA00022670"/>
    </source>
</evidence>
<dbReference type="InterPro" id="IPR007865">
    <property type="entry name" value="Aminopep_P_N"/>
</dbReference>
<sequence length="437" mass="48478">MSRSEFQHRQQAVASLIKDNSALLVVANQEQTRSRDTEYSYRQHSDFWYLTGFNEPDAWWLLTKRDGQVKSVLFCRAKDPLAEIWQGRRLGPEQAVAQLGFDQAYDVNDKQAKLSELMNGLNSLYFALGEAEHADQEVQQLLAGMRAAARQGVQAPTELIDWRPLVHEMRLFKSSEEIALMREAGRISALGHLRAMEQCQAGQLEFQLEADILHEFARHGARFAAYATIVGGGDNACILHYTENSSPLQNGDLVLIDAGAEYQGYAGDITRTFPVSGRFSEPQRLLYQLVLDAQTAALAILGPGQTIKAANQAAVTVMVSGLVELGILAGDVEKLIEEGAYKAFYMHGLSHWLGLDVHDVGSYQSIERDRELQPDMVLTVEPGLYISQDAEVDEKWRGIGIRIEDDVLITSDGIDNLTELAPKTVAEIEALMAQARG</sequence>
<dbReference type="GO" id="GO:0005829">
    <property type="term" value="C:cytosol"/>
    <property type="evidence" value="ECO:0007669"/>
    <property type="project" value="TreeGrafter"/>
</dbReference>
<evidence type="ECO:0000313" key="15">
    <source>
        <dbReference type="EMBL" id="RJG42117.1"/>
    </source>
</evidence>
<dbReference type="PROSITE" id="PS00491">
    <property type="entry name" value="PROLINE_PEPTIDASE"/>
    <property type="match status" value="1"/>
</dbReference>
<dbReference type="InterPro" id="IPR036005">
    <property type="entry name" value="Creatinase/aminopeptidase-like"/>
</dbReference>
<dbReference type="Pfam" id="PF05195">
    <property type="entry name" value="AMP_N"/>
    <property type="match status" value="1"/>
</dbReference>
<proteinExistence type="inferred from homology"/>
<dbReference type="InterPro" id="IPR001131">
    <property type="entry name" value="Peptidase_M24B_aminopep-P_CS"/>
</dbReference>
<keyword evidence="8" id="KW-0482">Metalloprotease</keyword>
<evidence type="ECO:0000259" key="14">
    <source>
        <dbReference type="SMART" id="SM01011"/>
    </source>
</evidence>
<keyword evidence="9" id="KW-0464">Manganese</keyword>
<dbReference type="Proteomes" id="UP000283255">
    <property type="component" value="Unassembled WGS sequence"/>
</dbReference>
<dbReference type="InterPro" id="IPR000994">
    <property type="entry name" value="Pept_M24"/>
</dbReference>
<keyword evidence="16" id="KW-1185">Reference proteome</keyword>
<evidence type="ECO:0000256" key="11">
    <source>
        <dbReference type="ARBA" id="ARBA00075356"/>
    </source>
</evidence>
<dbReference type="EC" id="3.4.11.9" evidence="4"/>
<dbReference type="FunFam" id="3.90.230.10:FF:000002">
    <property type="entry name" value="Xaa-Pro aminopeptidase 3"/>
    <property type="match status" value="1"/>
</dbReference>
<evidence type="ECO:0000256" key="8">
    <source>
        <dbReference type="ARBA" id="ARBA00023049"/>
    </source>
</evidence>
<comment type="catalytic activity">
    <reaction evidence="1">
        <text>Release of any N-terminal amino acid, including proline, that is linked to proline, even from a dipeptide or tripeptide.</text>
        <dbReference type="EC" id="3.4.11.9"/>
    </reaction>
</comment>
<name>A0A418YC63_9GAMM</name>
<comment type="cofactor">
    <cofactor evidence="2">
        <name>Mn(2+)</name>
        <dbReference type="ChEBI" id="CHEBI:29035"/>
    </cofactor>
</comment>
<dbReference type="PANTHER" id="PTHR43226:SF4">
    <property type="entry name" value="XAA-PRO AMINOPEPTIDASE 3"/>
    <property type="match status" value="1"/>
</dbReference>
<keyword evidence="6 13" id="KW-0479">Metal-binding</keyword>
<evidence type="ECO:0000313" key="16">
    <source>
        <dbReference type="Proteomes" id="UP000283255"/>
    </source>
</evidence>
<evidence type="ECO:0000256" key="9">
    <source>
        <dbReference type="ARBA" id="ARBA00023211"/>
    </source>
</evidence>
<dbReference type="GO" id="GO:0070006">
    <property type="term" value="F:metalloaminopeptidase activity"/>
    <property type="evidence" value="ECO:0007669"/>
    <property type="project" value="InterPro"/>
</dbReference>
<accession>A0A418YC63</accession>
<evidence type="ECO:0000256" key="1">
    <source>
        <dbReference type="ARBA" id="ARBA00001424"/>
    </source>
</evidence>
<evidence type="ECO:0000256" key="13">
    <source>
        <dbReference type="RuleBase" id="RU000590"/>
    </source>
</evidence>
<dbReference type="SUPFAM" id="SSF55920">
    <property type="entry name" value="Creatinase/aminopeptidase"/>
    <property type="match status" value="1"/>
</dbReference>
<dbReference type="InterPro" id="IPR029149">
    <property type="entry name" value="Creatin/AminoP/Spt16_N"/>
</dbReference>